<dbReference type="PANTHER" id="PTHR21198:SF7">
    <property type="entry name" value="ASPARTATE-GLUTAMATE RACEMASE FAMILY"/>
    <property type="match status" value="1"/>
</dbReference>
<keyword evidence="2 4" id="KW-0413">Isomerase</keyword>
<evidence type="ECO:0000256" key="1">
    <source>
        <dbReference type="ARBA" id="ARBA00007847"/>
    </source>
</evidence>
<proteinExistence type="inferred from homology"/>
<dbReference type="Pfam" id="PF01177">
    <property type="entry name" value="Asp_Glu_race"/>
    <property type="match status" value="1"/>
</dbReference>
<sequence>MAAISHHSPGDTSQAGSSEQAPVQERAPALQARVVPWGPALQLNNDDIYPILQQKWKRHLDLGSSFQEGSSPKRLRTEDIDTAQVPLPPCVNFVPVGVVGGMGPEATLDLTQKLFKTAKEVGDPKSDQDHMQVITMNIPNLIKDRTAYLNSFTGDRNNADEWRAHLLKNAPNNPYHGALAVAQACVAAGAHFLIFPCNTFHAYHGVLSEKLKVPLLHIAEATMWALRKQNLDPDKSVGLLATSGTIDSKLYQTTATRMEQYGCPRIKWALPSPASQRDNVMAGIYEGVKFGDMEKGTRLLDNAVQELGKEHKLSAVVEGCTEIPLALKDKDYGDIKLIDPTQALAEMAVEFSRNLARLETKFAR</sequence>
<dbReference type="InterPro" id="IPR004380">
    <property type="entry name" value="Asp_race"/>
</dbReference>
<dbReference type="InterPro" id="IPR001920">
    <property type="entry name" value="Asp/Glu_race"/>
</dbReference>
<evidence type="ECO:0000313" key="4">
    <source>
        <dbReference type="EMBL" id="MDT0339089.1"/>
    </source>
</evidence>
<evidence type="ECO:0000256" key="2">
    <source>
        <dbReference type="ARBA" id="ARBA00023235"/>
    </source>
</evidence>
<dbReference type="EMBL" id="JAVRAA010000011">
    <property type="protein sequence ID" value="MDT0339089.1"/>
    <property type="molecule type" value="Genomic_DNA"/>
</dbReference>
<name>A0AAE4GAW3_9BURK</name>
<feature type="region of interest" description="Disordered" evidence="3">
    <location>
        <begin position="1"/>
        <end position="27"/>
    </location>
</feature>
<dbReference type="NCBIfam" id="TIGR00035">
    <property type="entry name" value="asp_race"/>
    <property type="match status" value="1"/>
</dbReference>
<accession>A0AAE4GAW3</accession>
<evidence type="ECO:0000256" key="3">
    <source>
        <dbReference type="SAM" id="MobiDB-lite"/>
    </source>
</evidence>
<dbReference type="RefSeq" id="WP_310838668.1">
    <property type="nucleotide sequence ID" value="NZ_JAVLSM010000017.1"/>
</dbReference>
<comment type="similarity">
    <text evidence="1">Belongs to the aspartate/glutamate racemases family.</text>
</comment>
<dbReference type="GO" id="GO:0047661">
    <property type="term" value="F:amino-acid racemase activity"/>
    <property type="evidence" value="ECO:0007669"/>
    <property type="project" value="InterPro"/>
</dbReference>
<dbReference type="SUPFAM" id="SSF53681">
    <property type="entry name" value="Aspartate/glutamate racemase"/>
    <property type="match status" value="2"/>
</dbReference>
<dbReference type="AlphaFoldDB" id="A0AAE4GAW3"/>
<feature type="compositionally biased region" description="Polar residues" evidence="3">
    <location>
        <begin position="10"/>
        <end position="21"/>
    </location>
</feature>
<dbReference type="EC" id="5.1.1.-" evidence="4"/>
<gene>
    <name evidence="4" type="ORF">RJN63_19800</name>
</gene>
<reference evidence="4" key="1">
    <citation type="submission" date="2023-02" db="EMBL/GenBank/DDBJ databases">
        <title>Description of Herbaspirillum huttiense subsp. nephrolepsisexaltata and Herbaspirillum huttiense subsp. lycopersicon.</title>
        <authorList>
            <person name="Poudel M."/>
            <person name="Sharma A."/>
            <person name="Goss E."/>
            <person name="Tapia J.H."/>
            <person name="Harmon C.M."/>
            <person name="Jones J.B."/>
        </authorList>
    </citation>
    <scope>NUCLEOTIDE SEQUENCE</scope>
    <source>
        <strain evidence="4">NC40101</strain>
    </source>
</reference>
<dbReference type="InterPro" id="IPR015942">
    <property type="entry name" value="Asp/Glu/hydantoin_racemase"/>
</dbReference>
<dbReference type="Gene3D" id="3.40.50.1860">
    <property type="match status" value="2"/>
</dbReference>
<comment type="caution">
    <text evidence="4">The sequence shown here is derived from an EMBL/GenBank/DDBJ whole genome shotgun (WGS) entry which is preliminary data.</text>
</comment>
<dbReference type="PANTHER" id="PTHR21198">
    <property type="entry name" value="GLUTAMATE RACEMASE"/>
    <property type="match status" value="1"/>
</dbReference>
<organism evidence="4">
    <name type="scientific">Herbaspirillum huttiense subsp. nephrolepidis</name>
    <dbReference type="NCBI Taxonomy" id="3075126"/>
    <lineage>
        <taxon>Bacteria</taxon>
        <taxon>Pseudomonadati</taxon>
        <taxon>Pseudomonadota</taxon>
        <taxon>Betaproteobacteria</taxon>
        <taxon>Burkholderiales</taxon>
        <taxon>Oxalobacteraceae</taxon>
        <taxon>Herbaspirillum</taxon>
    </lineage>
</organism>
<protein>
    <submittedName>
        <fullName evidence="4">Amino acid racemase</fullName>
        <ecNumber evidence="4">5.1.1.-</ecNumber>
    </submittedName>
</protein>